<keyword evidence="3" id="KW-1185">Reference proteome</keyword>
<dbReference type="GeneID" id="54585538"/>
<feature type="region of interest" description="Disordered" evidence="1">
    <location>
        <begin position="133"/>
        <end position="167"/>
    </location>
</feature>
<dbReference type="RefSeq" id="XP_033680627.1">
    <property type="nucleotide sequence ID" value="XM_033832208.1"/>
</dbReference>
<dbReference type="EMBL" id="ML987200">
    <property type="protein sequence ID" value="KAF2245623.1"/>
    <property type="molecule type" value="Genomic_DNA"/>
</dbReference>
<sequence length="324" mass="35063">MATGESGSTLAPASWERAWLLAGSVDERSASGSASGAAANRLELCDPRCQPQVVQAVVRWSGTPLPHLILPDPGAFSLNTRCLCRQCIAWDGGGASLFLQRAHGSRRGVRREADGASNDGVIIGQHAGWPSGAALSKCQSSPPTAALRRRGGSSSSRGSSRNRVAFSRHARAEPCAEDCAVRCRLRREAQGTAAGWPKQDIIHPWMARKGGLTAAKTHLADLSFLPVHRLDDRYLDARSVLKPQRRLIDRRPVSKPQRASGDAAATATCIAMDERLPSISCLRRRRREFRARRARPVRLAAYSWSVWVLQGAGPGPQTRFAAII</sequence>
<dbReference type="AlphaFoldDB" id="A0A6A6I7X4"/>
<accession>A0A6A6I7X4</accession>
<evidence type="ECO:0000313" key="2">
    <source>
        <dbReference type="EMBL" id="KAF2245623.1"/>
    </source>
</evidence>
<name>A0A6A6I7X4_9PLEO</name>
<dbReference type="Proteomes" id="UP000800094">
    <property type="component" value="Unassembled WGS sequence"/>
</dbReference>
<organism evidence="2 3">
    <name type="scientific">Trematosphaeria pertusa</name>
    <dbReference type="NCBI Taxonomy" id="390896"/>
    <lineage>
        <taxon>Eukaryota</taxon>
        <taxon>Fungi</taxon>
        <taxon>Dikarya</taxon>
        <taxon>Ascomycota</taxon>
        <taxon>Pezizomycotina</taxon>
        <taxon>Dothideomycetes</taxon>
        <taxon>Pleosporomycetidae</taxon>
        <taxon>Pleosporales</taxon>
        <taxon>Massarineae</taxon>
        <taxon>Trematosphaeriaceae</taxon>
        <taxon>Trematosphaeria</taxon>
    </lineage>
</organism>
<protein>
    <submittedName>
        <fullName evidence="2">Uncharacterized protein</fullName>
    </submittedName>
</protein>
<reference evidence="2" key="1">
    <citation type="journal article" date="2020" name="Stud. Mycol.">
        <title>101 Dothideomycetes genomes: a test case for predicting lifestyles and emergence of pathogens.</title>
        <authorList>
            <person name="Haridas S."/>
            <person name="Albert R."/>
            <person name="Binder M."/>
            <person name="Bloem J."/>
            <person name="Labutti K."/>
            <person name="Salamov A."/>
            <person name="Andreopoulos B."/>
            <person name="Baker S."/>
            <person name="Barry K."/>
            <person name="Bills G."/>
            <person name="Bluhm B."/>
            <person name="Cannon C."/>
            <person name="Castanera R."/>
            <person name="Culley D."/>
            <person name="Daum C."/>
            <person name="Ezra D."/>
            <person name="Gonzalez J."/>
            <person name="Henrissat B."/>
            <person name="Kuo A."/>
            <person name="Liang C."/>
            <person name="Lipzen A."/>
            <person name="Lutzoni F."/>
            <person name="Magnuson J."/>
            <person name="Mondo S."/>
            <person name="Nolan M."/>
            <person name="Ohm R."/>
            <person name="Pangilinan J."/>
            <person name="Park H.-J."/>
            <person name="Ramirez L."/>
            <person name="Alfaro M."/>
            <person name="Sun H."/>
            <person name="Tritt A."/>
            <person name="Yoshinaga Y."/>
            <person name="Zwiers L.-H."/>
            <person name="Turgeon B."/>
            <person name="Goodwin S."/>
            <person name="Spatafora J."/>
            <person name="Crous P."/>
            <person name="Grigoriev I."/>
        </authorList>
    </citation>
    <scope>NUCLEOTIDE SEQUENCE</scope>
    <source>
        <strain evidence="2">CBS 122368</strain>
    </source>
</reference>
<feature type="compositionally biased region" description="Low complexity" evidence="1">
    <location>
        <begin position="152"/>
        <end position="163"/>
    </location>
</feature>
<proteinExistence type="predicted"/>
<evidence type="ECO:0000313" key="3">
    <source>
        <dbReference type="Proteomes" id="UP000800094"/>
    </source>
</evidence>
<gene>
    <name evidence="2" type="ORF">BU26DRAFT_553468</name>
</gene>
<evidence type="ECO:0000256" key="1">
    <source>
        <dbReference type="SAM" id="MobiDB-lite"/>
    </source>
</evidence>